<dbReference type="InterPro" id="IPR015424">
    <property type="entry name" value="PyrdxlP-dep_Trfase"/>
</dbReference>
<organism evidence="8 9">
    <name type="scientific">Dissulfuribacter thermophilus</name>
    <dbReference type="NCBI Taxonomy" id="1156395"/>
    <lineage>
        <taxon>Bacteria</taxon>
        <taxon>Pseudomonadati</taxon>
        <taxon>Thermodesulfobacteriota</taxon>
        <taxon>Dissulfuribacteria</taxon>
        <taxon>Dissulfuribacterales</taxon>
        <taxon>Dissulfuribacteraceae</taxon>
        <taxon>Dissulfuribacter</taxon>
    </lineage>
</organism>
<evidence type="ECO:0000256" key="1">
    <source>
        <dbReference type="ARBA" id="ARBA00022576"/>
    </source>
</evidence>
<evidence type="ECO:0000256" key="3">
    <source>
        <dbReference type="ARBA" id="ARBA00022679"/>
    </source>
</evidence>
<accession>A0A1B9F7J7</accession>
<feature type="binding site" evidence="7">
    <location>
        <position position="275"/>
    </location>
    <ligand>
        <name>pyridoxal 5'-phosphate</name>
        <dbReference type="ChEBI" id="CHEBI:597326"/>
    </ligand>
</feature>
<feature type="binding site" evidence="7">
    <location>
        <position position="132"/>
    </location>
    <ligand>
        <name>pyridoxal 5'-phosphate</name>
        <dbReference type="ChEBI" id="CHEBI:597326"/>
    </ligand>
</feature>
<dbReference type="EMBL" id="MAGO01000003">
    <property type="protein sequence ID" value="OCC15863.1"/>
    <property type="molecule type" value="Genomic_DNA"/>
</dbReference>
<keyword evidence="2 7" id="KW-0028">Amino-acid biosynthesis</keyword>
<dbReference type="Gene3D" id="3.90.1150.10">
    <property type="entry name" value="Aspartate Aminotransferase, domain 1"/>
    <property type="match status" value="1"/>
</dbReference>
<dbReference type="CDD" id="cd00610">
    <property type="entry name" value="OAT_like"/>
    <property type="match status" value="1"/>
</dbReference>
<name>A0A1B9F7J7_9BACT</name>
<dbReference type="STRING" id="1156395.DBT_0788"/>
<feature type="modified residue" description="N6-(pyridoxal phosphate)lysine" evidence="7">
    <location>
        <position position="246"/>
    </location>
</feature>
<dbReference type="GO" id="GO:0031299">
    <property type="term" value="F:taurine-pyruvate aminotransferase activity"/>
    <property type="evidence" value="ECO:0007669"/>
    <property type="project" value="UniProtKB-EC"/>
</dbReference>
<gene>
    <name evidence="7" type="primary">argD</name>
    <name evidence="8" type="ORF">DBT_0788</name>
</gene>
<dbReference type="RefSeq" id="WP_067616566.1">
    <property type="nucleotide sequence ID" value="NZ_MAGO01000003.1"/>
</dbReference>
<sequence>MSSFFENIADTYNRFPVTIVKGTGTKLYDEEGREFLDFTAGIAVCNLGHSNPELIEVAKKGLECLWHTSNLFWTRPQAALAKAICEHSFGEKVFFCNSGAEAVESAFKLMRRFGHETKGPGAVEVIALHGSFHGRTLGALSLTGQPQYQKGFRPLVPTVTFVPRNDIKALRLAIGKRTCGIILEPIQGEGGVHVLSDEFLLEARRLCDENGLLLCFDEVQVGIGRTGTLFAYEQTPVVPDLMCLAKALGNGLPIGALVAKKAIMSYLPPGTHASTFGGNPVISQVAQKVIEIIGDNAFLEGVKIKGELLKKGLMEIKADFPGLIKEVRGKGLIQAVEFNSPLEGIGSRFIDEGVLCLTPADRLLRVLPPLIIEEDEIKEFLNKFRNILEKYC</sequence>
<protein>
    <recommendedName>
        <fullName evidence="7">Acetylornithine aminotransferase</fullName>
        <shortName evidence="7">ACOAT</shortName>
        <ecNumber evidence="7">2.6.1.11</ecNumber>
    </recommendedName>
</protein>
<feature type="binding site" evidence="7">
    <location>
        <position position="274"/>
    </location>
    <ligand>
        <name>N(2)-acetyl-L-ornithine</name>
        <dbReference type="ChEBI" id="CHEBI:57805"/>
    </ligand>
</feature>
<dbReference type="InterPro" id="IPR015422">
    <property type="entry name" value="PyrdxlP-dep_Trfase_small"/>
</dbReference>
<dbReference type="OrthoDB" id="9801834at2"/>
<dbReference type="InterPro" id="IPR004636">
    <property type="entry name" value="AcOrn/SuccOrn_fam"/>
</dbReference>
<comment type="catalytic activity">
    <reaction evidence="6">
        <text>taurine + pyruvate = sulfoacetaldehyde + L-alanine</text>
        <dbReference type="Rhea" id="RHEA:10420"/>
        <dbReference type="ChEBI" id="CHEBI:15361"/>
        <dbReference type="ChEBI" id="CHEBI:57972"/>
        <dbReference type="ChEBI" id="CHEBI:58246"/>
        <dbReference type="ChEBI" id="CHEBI:507393"/>
        <dbReference type="EC" id="2.6.1.77"/>
    </reaction>
    <physiologicalReaction direction="left-to-right" evidence="6">
        <dbReference type="Rhea" id="RHEA:10421"/>
    </physiologicalReaction>
</comment>
<comment type="subcellular location">
    <subcellularLocation>
        <location evidence="7">Cytoplasm</location>
    </subcellularLocation>
</comment>
<dbReference type="InterPro" id="IPR050103">
    <property type="entry name" value="Class-III_PLP-dep_AT"/>
</dbReference>
<evidence type="ECO:0000256" key="7">
    <source>
        <dbReference type="HAMAP-Rule" id="MF_01107"/>
    </source>
</evidence>
<feature type="binding site" evidence="7">
    <location>
        <begin position="217"/>
        <end position="220"/>
    </location>
    <ligand>
        <name>pyridoxal 5'-phosphate</name>
        <dbReference type="ChEBI" id="CHEBI:597326"/>
    </ligand>
</feature>
<keyword evidence="5" id="KW-0670">Pyruvate</keyword>
<keyword evidence="4 7" id="KW-0663">Pyridoxal phosphate</keyword>
<keyword evidence="7" id="KW-0055">Arginine biosynthesis</keyword>
<dbReference type="PATRIC" id="fig|1156395.6.peg.798"/>
<keyword evidence="7" id="KW-0963">Cytoplasm</keyword>
<comment type="cofactor">
    <cofactor evidence="7">
        <name>pyridoxal 5'-phosphate</name>
        <dbReference type="ChEBI" id="CHEBI:597326"/>
    </cofactor>
    <text evidence="7">Binds 1 pyridoxal phosphate per subunit.</text>
</comment>
<dbReference type="FunFam" id="3.40.640.10:FF:000004">
    <property type="entry name" value="Acetylornithine aminotransferase"/>
    <property type="match status" value="1"/>
</dbReference>
<dbReference type="GO" id="GO:0042802">
    <property type="term" value="F:identical protein binding"/>
    <property type="evidence" value="ECO:0007669"/>
    <property type="project" value="TreeGrafter"/>
</dbReference>
<dbReference type="HAMAP" id="MF_01107">
    <property type="entry name" value="ArgD_aminotrans_3"/>
    <property type="match status" value="1"/>
</dbReference>
<keyword evidence="1 7" id="KW-0032">Aminotransferase</keyword>
<dbReference type="Gene3D" id="3.40.640.10">
    <property type="entry name" value="Type I PLP-dependent aspartate aminotransferase-like (Major domain)"/>
    <property type="match status" value="1"/>
</dbReference>
<dbReference type="SUPFAM" id="SSF53383">
    <property type="entry name" value="PLP-dependent transferases"/>
    <property type="match status" value="1"/>
</dbReference>
<dbReference type="GO" id="GO:0005737">
    <property type="term" value="C:cytoplasm"/>
    <property type="evidence" value="ECO:0007669"/>
    <property type="project" value="UniProtKB-SubCell"/>
</dbReference>
<feature type="binding site" evidence="7">
    <location>
        <begin position="99"/>
        <end position="100"/>
    </location>
    <ligand>
        <name>pyridoxal 5'-phosphate</name>
        <dbReference type="ChEBI" id="CHEBI:597326"/>
    </ligand>
</feature>
<feature type="binding site" evidence="7">
    <location>
        <position position="135"/>
    </location>
    <ligand>
        <name>N(2)-acetyl-L-ornithine</name>
        <dbReference type="ChEBI" id="CHEBI:57805"/>
    </ligand>
</feature>
<evidence type="ECO:0000256" key="4">
    <source>
        <dbReference type="ARBA" id="ARBA00022898"/>
    </source>
</evidence>
<dbReference type="GO" id="GO:0030170">
    <property type="term" value="F:pyridoxal phosphate binding"/>
    <property type="evidence" value="ECO:0007669"/>
    <property type="project" value="InterPro"/>
</dbReference>
<keyword evidence="9" id="KW-1185">Reference proteome</keyword>
<dbReference type="InterPro" id="IPR005814">
    <property type="entry name" value="Aminotrans_3"/>
</dbReference>
<evidence type="ECO:0000256" key="6">
    <source>
        <dbReference type="ARBA" id="ARBA00052998"/>
    </source>
</evidence>
<dbReference type="PROSITE" id="PS00600">
    <property type="entry name" value="AA_TRANSFER_CLASS_3"/>
    <property type="match status" value="1"/>
</dbReference>
<dbReference type="PIRSF" id="PIRSF000521">
    <property type="entry name" value="Transaminase_4ab_Lys_Orn"/>
    <property type="match status" value="1"/>
</dbReference>
<dbReference type="NCBIfam" id="NF002325">
    <property type="entry name" value="PRK01278.1"/>
    <property type="match status" value="1"/>
</dbReference>
<reference evidence="8 9" key="1">
    <citation type="submission" date="2016-06" db="EMBL/GenBank/DDBJ databases">
        <title>Respiratory ammonification of nitrate coupled to the oxidation of elemental sulfur in deep-sea autotrophic thermophilic bacteria.</title>
        <authorList>
            <person name="Slobodkina G.B."/>
            <person name="Mardanov A.V."/>
            <person name="Ravin N.V."/>
            <person name="Frolova A.A."/>
            <person name="Viryasiv M.B."/>
            <person name="Chernyh N.A."/>
            <person name="Bonch-Osmolovskaya E.A."/>
            <person name="Slobodkin A.I."/>
        </authorList>
    </citation>
    <scope>NUCLEOTIDE SEQUENCE [LARGE SCALE GENOMIC DNA]</scope>
    <source>
        <strain evidence="8 9">S69</strain>
    </source>
</reference>
<dbReference type="InterPro" id="IPR015421">
    <property type="entry name" value="PyrdxlP-dep_Trfase_major"/>
</dbReference>
<comment type="caution">
    <text evidence="8">The sequence shown here is derived from an EMBL/GenBank/DDBJ whole genome shotgun (WGS) entry which is preliminary data.</text>
</comment>
<evidence type="ECO:0000313" key="9">
    <source>
        <dbReference type="Proteomes" id="UP000093080"/>
    </source>
</evidence>
<comment type="pathway">
    <text evidence="7">Amino-acid biosynthesis; L-arginine biosynthesis; N(2)-acetyl-L-ornithine from L-glutamate: step 4/4.</text>
</comment>
<dbReference type="GO" id="GO:0006526">
    <property type="term" value="P:L-arginine biosynthetic process"/>
    <property type="evidence" value="ECO:0007669"/>
    <property type="project" value="UniProtKB-UniRule"/>
</dbReference>
<evidence type="ECO:0000313" key="8">
    <source>
        <dbReference type="EMBL" id="OCC15863.1"/>
    </source>
</evidence>
<comment type="similarity">
    <text evidence="7">Belongs to the class-III pyridoxal-phosphate-dependent aminotransferase family. ArgD subfamily.</text>
</comment>
<dbReference type="Pfam" id="PF00202">
    <property type="entry name" value="Aminotran_3"/>
    <property type="match status" value="1"/>
</dbReference>
<dbReference type="UniPathway" id="UPA00068">
    <property type="reaction ID" value="UER00109"/>
</dbReference>
<dbReference type="Proteomes" id="UP000093080">
    <property type="component" value="Unassembled WGS sequence"/>
</dbReference>
<comment type="miscellaneous">
    <text evidence="7">May also have succinyldiaminopimelate aminotransferase activity, thus carrying out the corresponding step in lysine biosynthesis.</text>
</comment>
<comment type="catalytic activity">
    <reaction evidence="7">
        <text>N(2)-acetyl-L-ornithine + 2-oxoglutarate = N-acetyl-L-glutamate 5-semialdehyde + L-glutamate</text>
        <dbReference type="Rhea" id="RHEA:18049"/>
        <dbReference type="ChEBI" id="CHEBI:16810"/>
        <dbReference type="ChEBI" id="CHEBI:29123"/>
        <dbReference type="ChEBI" id="CHEBI:29985"/>
        <dbReference type="ChEBI" id="CHEBI:57805"/>
        <dbReference type="EC" id="2.6.1.11"/>
    </reaction>
</comment>
<evidence type="ECO:0000256" key="2">
    <source>
        <dbReference type="ARBA" id="ARBA00022605"/>
    </source>
</evidence>
<dbReference type="PANTHER" id="PTHR11986">
    <property type="entry name" value="AMINOTRANSFERASE CLASS III"/>
    <property type="match status" value="1"/>
</dbReference>
<dbReference type="InterPro" id="IPR049704">
    <property type="entry name" value="Aminotrans_3_PPA_site"/>
</dbReference>
<dbReference type="GO" id="GO:0003992">
    <property type="term" value="F:N2-acetyl-L-ornithine:2-oxoglutarate 5-aminotransferase activity"/>
    <property type="evidence" value="ECO:0007669"/>
    <property type="project" value="UniProtKB-UniRule"/>
</dbReference>
<comment type="subunit">
    <text evidence="7">Homodimer.</text>
</comment>
<dbReference type="PANTHER" id="PTHR11986:SF79">
    <property type="entry name" value="ACETYLORNITHINE AMINOTRANSFERASE, MITOCHONDRIAL"/>
    <property type="match status" value="1"/>
</dbReference>
<dbReference type="NCBIfam" id="TIGR00707">
    <property type="entry name" value="argD"/>
    <property type="match status" value="1"/>
</dbReference>
<dbReference type="EC" id="2.6.1.11" evidence="7"/>
<dbReference type="AlphaFoldDB" id="A0A1B9F7J7"/>
<proteinExistence type="inferred from homology"/>
<evidence type="ECO:0000256" key="5">
    <source>
        <dbReference type="ARBA" id="ARBA00023317"/>
    </source>
</evidence>
<keyword evidence="3 7" id="KW-0808">Transferase</keyword>